<dbReference type="InterPro" id="IPR024320">
    <property type="entry name" value="LPG_synthase_C"/>
</dbReference>
<organism evidence="2 3">
    <name type="scientific">Candidatus Ryanbacteria bacterium RIFCSPLOWO2_02_FULL_47_14</name>
    <dbReference type="NCBI Taxonomy" id="1802129"/>
    <lineage>
        <taxon>Bacteria</taxon>
        <taxon>Candidatus Ryaniibacteriota</taxon>
    </lineage>
</organism>
<dbReference type="STRING" id="1802129.A3J04_02515"/>
<dbReference type="AlphaFoldDB" id="A0A1G2H1K4"/>
<dbReference type="Proteomes" id="UP000177954">
    <property type="component" value="Unassembled WGS sequence"/>
</dbReference>
<name>A0A1G2H1K4_9BACT</name>
<sequence length="299" mass="34585">MNIVPFAAELRPTVEESIRLYGHAPEHNVWWFEYITEKEQRPFFISWNDGTGLLAHREKTKWYVMSEPISPLERAADLICEFVLEALADQEIEKVVFELETKTRRALLHCLPQTLKARSINYTLTVPVTNMKSFDSSLSGKRWKSIRNARNTFYRENDVCKTDAGAVSKDALHKIVRSWEERRSGRDHSFGARYHALVDNNFKGTRFSRALVVNGIPVGFNAGWEIPNRDGYYYGAVGLHDYSLNDLGALLYLEDLLWIKGAGYVYADMGGGERALTHFKNQFFPEYWYKTHVFSIVKR</sequence>
<dbReference type="Pfam" id="PF09924">
    <property type="entry name" value="LPG_synthase_C"/>
    <property type="match status" value="1"/>
</dbReference>
<protein>
    <recommendedName>
        <fullName evidence="1">Phosphatidylglycerol lysyltransferase C-terminal domain-containing protein</fullName>
    </recommendedName>
</protein>
<accession>A0A1G2H1K4</accession>
<dbReference type="Gene3D" id="3.40.630.30">
    <property type="match status" value="1"/>
</dbReference>
<dbReference type="SUPFAM" id="SSF55729">
    <property type="entry name" value="Acyl-CoA N-acyltransferases (Nat)"/>
    <property type="match status" value="1"/>
</dbReference>
<comment type="caution">
    <text evidence="2">The sequence shown here is derived from an EMBL/GenBank/DDBJ whole genome shotgun (WGS) entry which is preliminary data.</text>
</comment>
<feature type="domain" description="Phosphatidylglycerol lysyltransferase C-terminal" evidence="1">
    <location>
        <begin position="39"/>
        <end position="232"/>
    </location>
</feature>
<evidence type="ECO:0000259" key="1">
    <source>
        <dbReference type="Pfam" id="PF09924"/>
    </source>
</evidence>
<dbReference type="EMBL" id="MHNZ01000027">
    <property type="protein sequence ID" value="OGZ56111.1"/>
    <property type="molecule type" value="Genomic_DNA"/>
</dbReference>
<evidence type="ECO:0000313" key="3">
    <source>
        <dbReference type="Proteomes" id="UP000177954"/>
    </source>
</evidence>
<gene>
    <name evidence="2" type="ORF">A3J04_02515</name>
</gene>
<proteinExistence type="predicted"/>
<evidence type="ECO:0000313" key="2">
    <source>
        <dbReference type="EMBL" id="OGZ56111.1"/>
    </source>
</evidence>
<dbReference type="InterPro" id="IPR016181">
    <property type="entry name" value="Acyl_CoA_acyltransferase"/>
</dbReference>
<reference evidence="2 3" key="1">
    <citation type="journal article" date="2016" name="Nat. Commun.">
        <title>Thousands of microbial genomes shed light on interconnected biogeochemical processes in an aquifer system.</title>
        <authorList>
            <person name="Anantharaman K."/>
            <person name="Brown C.T."/>
            <person name="Hug L.A."/>
            <person name="Sharon I."/>
            <person name="Castelle C.J."/>
            <person name="Probst A.J."/>
            <person name="Thomas B.C."/>
            <person name="Singh A."/>
            <person name="Wilkins M.J."/>
            <person name="Karaoz U."/>
            <person name="Brodie E.L."/>
            <person name="Williams K.H."/>
            <person name="Hubbard S.S."/>
            <person name="Banfield J.F."/>
        </authorList>
    </citation>
    <scope>NUCLEOTIDE SEQUENCE [LARGE SCALE GENOMIC DNA]</scope>
</reference>